<dbReference type="CDD" id="cd21865">
    <property type="entry name" value="DEUBAD_NFRKB"/>
    <property type="match status" value="1"/>
</dbReference>
<feature type="compositionally biased region" description="Acidic residues" evidence="3">
    <location>
        <begin position="445"/>
        <end position="454"/>
    </location>
</feature>
<keyword evidence="2" id="KW-0539">Nucleus</keyword>
<comment type="subcellular location">
    <subcellularLocation>
        <location evidence="1">Nucleus</location>
    </subcellularLocation>
</comment>
<accession>A0A2P2LZ08</accession>
<sequence>MAADHLRKRLNGTSILDYGSGEQYRAKKKKLGPPKNDFNVKSHISLEWNGKQNKVVARKEQIGLTSRDLGPFIDSVPHSRNNLADIFAIPQEIFELEDLTEVLSYQAWQTCLSEYERNFLMQFLPQGQGAGVVVQALLSGDNFHFGNPFLKWGASLCSGELHPDTVLQREQHLRANKKSYYSELQNYHNEMINNLQKLKEACECSKEPEKEVIQNIWRSRKDTERRHYLHTDEHNLEENAEATSESCSLVAEEKACSSSDNQNSAVVMDGQFSRGIYEKGLMKSKSKRPLLALDDSRLWKGEKLHKRNIQHADGAKYMSYLKISKKQHQLVKSMNQSGKSIQSKSLNSLLGNLDALHVQPYEEFVKEEHKKLSEHWLQLVNKDLPAAYTNWKEQQSQRQEMAQSLEQDLKDKLTHLSSENDDHEMILQVQDDQGARNDEFDLEGIQNEETEIQDDEVRNQELDDEATEDSGSGSPKLQSPQQISSFSSSQDLNPVDIDNVTAQSDDASPDVSSYSGDANIEDGSIQQEAPKSSSADVWSIVSIPNSHYNATASQEYTSNSELSFPHQLNGAQKSQLIDLESDVHDGDTKKDLLQRQPLDGSFNSYSNHDRSGLLQSLIKGQEMPSYHHEQKHTGLDFQSSNNMLMDVSHFNGQLHGPPQASLPPEHGQKRHGEDHMRQSISDNVYPEDVGYLISRQGHVESANMDSWAGNSVQMPTRLQCHMNDDGLFTQNWFSGEHQAHGDWAGPGGVNIPGQGIGSDADQSLFSVLSQGNQLRSNSLFSSMGSTGQFVSPRNYGMVSSVPPATNNLLTQASHPLDYFSTRDAAGTLMPDDLGWINLPQNPALHDQMGKPFVRSWNQ</sequence>
<feature type="compositionally biased region" description="Polar residues" evidence="3">
    <location>
        <begin position="500"/>
        <end position="516"/>
    </location>
</feature>
<protein>
    <submittedName>
        <fullName evidence="5">Uncharacterized protein LOC8273091 isoform X2</fullName>
    </submittedName>
</protein>
<feature type="region of interest" description="Disordered" evidence="3">
    <location>
        <begin position="653"/>
        <end position="676"/>
    </location>
</feature>
<feature type="region of interest" description="Disordered" evidence="3">
    <location>
        <begin position="445"/>
        <end position="534"/>
    </location>
</feature>
<feature type="domain" description="DEUBAD" evidence="4">
    <location>
        <begin position="90"/>
        <end position="201"/>
    </location>
</feature>
<dbReference type="PROSITE" id="PS51916">
    <property type="entry name" value="DEUBAD"/>
    <property type="match status" value="1"/>
</dbReference>
<dbReference type="EMBL" id="GGEC01042719">
    <property type="protein sequence ID" value="MBX23203.1"/>
    <property type="molecule type" value="Transcribed_RNA"/>
</dbReference>
<dbReference type="PANTHER" id="PTHR13052:SF2">
    <property type="entry name" value="NUCLEAR FACTOR KAPPA-B-BINDING PROTEIN"/>
    <property type="match status" value="1"/>
</dbReference>
<dbReference type="GO" id="GO:0031011">
    <property type="term" value="C:Ino80 complex"/>
    <property type="evidence" value="ECO:0007669"/>
    <property type="project" value="InterPro"/>
</dbReference>
<dbReference type="InterPro" id="IPR024867">
    <property type="entry name" value="NFRKB"/>
</dbReference>
<dbReference type="AlphaFoldDB" id="A0A2P2LZ08"/>
<feature type="compositionally biased region" description="Low complexity" evidence="3">
    <location>
        <begin position="478"/>
        <end position="490"/>
    </location>
</feature>
<feature type="compositionally biased region" description="Basic and acidic residues" evidence="3">
    <location>
        <begin position="666"/>
        <end position="676"/>
    </location>
</feature>
<organism evidence="5">
    <name type="scientific">Rhizophora mucronata</name>
    <name type="common">Asiatic mangrove</name>
    <dbReference type="NCBI Taxonomy" id="61149"/>
    <lineage>
        <taxon>Eukaryota</taxon>
        <taxon>Viridiplantae</taxon>
        <taxon>Streptophyta</taxon>
        <taxon>Embryophyta</taxon>
        <taxon>Tracheophyta</taxon>
        <taxon>Spermatophyta</taxon>
        <taxon>Magnoliopsida</taxon>
        <taxon>eudicotyledons</taxon>
        <taxon>Gunneridae</taxon>
        <taxon>Pentapetalae</taxon>
        <taxon>rosids</taxon>
        <taxon>fabids</taxon>
        <taxon>Malpighiales</taxon>
        <taxon>Rhizophoraceae</taxon>
        <taxon>Rhizophora</taxon>
    </lineage>
</organism>
<evidence type="ECO:0000259" key="4">
    <source>
        <dbReference type="PROSITE" id="PS51916"/>
    </source>
</evidence>
<dbReference type="InterPro" id="IPR044867">
    <property type="entry name" value="DEUBAD_dom"/>
</dbReference>
<evidence type="ECO:0000256" key="1">
    <source>
        <dbReference type="ARBA" id="ARBA00004123"/>
    </source>
</evidence>
<proteinExistence type="predicted"/>
<reference evidence="5" key="1">
    <citation type="submission" date="2018-02" db="EMBL/GenBank/DDBJ databases">
        <title>Rhizophora mucronata_Transcriptome.</title>
        <authorList>
            <person name="Meera S.P."/>
            <person name="Sreeshan A."/>
            <person name="Augustine A."/>
        </authorList>
    </citation>
    <scope>NUCLEOTIDE SEQUENCE</scope>
    <source>
        <tissue evidence="5">Leaf</tissue>
    </source>
</reference>
<evidence type="ECO:0000256" key="3">
    <source>
        <dbReference type="SAM" id="MobiDB-lite"/>
    </source>
</evidence>
<name>A0A2P2LZ08_RHIMU</name>
<evidence type="ECO:0000313" key="5">
    <source>
        <dbReference type="EMBL" id="MBX23203.1"/>
    </source>
</evidence>
<evidence type="ECO:0000256" key="2">
    <source>
        <dbReference type="ARBA" id="ARBA00023242"/>
    </source>
</evidence>
<feature type="compositionally biased region" description="Polar residues" evidence="3">
    <location>
        <begin position="524"/>
        <end position="534"/>
    </location>
</feature>
<dbReference type="PANTHER" id="PTHR13052">
    <property type="entry name" value="NFRKB-RELATED"/>
    <property type="match status" value="1"/>
</dbReference>